<dbReference type="EMBL" id="JAAIUW010000008">
    <property type="protein sequence ID" value="KAF7818240.1"/>
    <property type="molecule type" value="Genomic_DNA"/>
</dbReference>
<reference evidence="1" key="1">
    <citation type="submission" date="2020-09" db="EMBL/GenBank/DDBJ databases">
        <title>Genome-Enabled Discovery of Anthraquinone Biosynthesis in Senna tora.</title>
        <authorList>
            <person name="Kang S.-H."/>
            <person name="Pandey R.P."/>
            <person name="Lee C.-M."/>
            <person name="Sim J.-S."/>
            <person name="Jeong J.-T."/>
            <person name="Choi B.-S."/>
            <person name="Jung M."/>
            <person name="Ginzburg D."/>
            <person name="Zhao K."/>
            <person name="Won S.Y."/>
            <person name="Oh T.-J."/>
            <person name="Yu Y."/>
            <person name="Kim N.-H."/>
            <person name="Lee O.R."/>
            <person name="Lee T.-H."/>
            <person name="Bashyal P."/>
            <person name="Kim T.-S."/>
            <person name="Lee W.-H."/>
            <person name="Kawkins C."/>
            <person name="Kim C.-K."/>
            <person name="Kim J.S."/>
            <person name="Ahn B.O."/>
            <person name="Rhee S.Y."/>
            <person name="Sohng J.K."/>
        </authorList>
    </citation>
    <scope>NUCLEOTIDE SEQUENCE</scope>
    <source>
        <tissue evidence="1">Leaf</tissue>
    </source>
</reference>
<dbReference type="AlphaFoldDB" id="A0A834WCF6"/>
<comment type="caution">
    <text evidence="1">The sequence shown here is derived from an EMBL/GenBank/DDBJ whole genome shotgun (WGS) entry which is preliminary data.</text>
</comment>
<dbReference type="Proteomes" id="UP000634136">
    <property type="component" value="Unassembled WGS sequence"/>
</dbReference>
<protein>
    <submittedName>
        <fullName evidence="1">Uncharacterized protein</fullName>
    </submittedName>
</protein>
<accession>A0A834WCF6</accession>
<organism evidence="1 2">
    <name type="scientific">Senna tora</name>
    <dbReference type="NCBI Taxonomy" id="362788"/>
    <lineage>
        <taxon>Eukaryota</taxon>
        <taxon>Viridiplantae</taxon>
        <taxon>Streptophyta</taxon>
        <taxon>Embryophyta</taxon>
        <taxon>Tracheophyta</taxon>
        <taxon>Spermatophyta</taxon>
        <taxon>Magnoliopsida</taxon>
        <taxon>eudicotyledons</taxon>
        <taxon>Gunneridae</taxon>
        <taxon>Pentapetalae</taxon>
        <taxon>rosids</taxon>
        <taxon>fabids</taxon>
        <taxon>Fabales</taxon>
        <taxon>Fabaceae</taxon>
        <taxon>Caesalpinioideae</taxon>
        <taxon>Cassia clade</taxon>
        <taxon>Senna</taxon>
    </lineage>
</organism>
<evidence type="ECO:0000313" key="2">
    <source>
        <dbReference type="Proteomes" id="UP000634136"/>
    </source>
</evidence>
<gene>
    <name evidence="1" type="ORF">G2W53_023695</name>
</gene>
<keyword evidence="2" id="KW-1185">Reference proteome</keyword>
<proteinExistence type="predicted"/>
<name>A0A834WCF6_9FABA</name>
<evidence type="ECO:0000313" key="1">
    <source>
        <dbReference type="EMBL" id="KAF7818240.1"/>
    </source>
</evidence>
<sequence length="41" mass="4222">MTSLVEPTSMPPMKTAGTAVGQPSLIRALSISFPSGSWSIS</sequence>